<gene>
    <name evidence="2" type="ORF">ThimaDRAFT_0580</name>
</gene>
<organism evidence="2 3">
    <name type="scientific">Thiocapsa marina 5811</name>
    <dbReference type="NCBI Taxonomy" id="768671"/>
    <lineage>
        <taxon>Bacteria</taxon>
        <taxon>Pseudomonadati</taxon>
        <taxon>Pseudomonadota</taxon>
        <taxon>Gammaproteobacteria</taxon>
        <taxon>Chromatiales</taxon>
        <taxon>Chromatiaceae</taxon>
        <taxon>Thiocapsa</taxon>
    </lineage>
</organism>
<dbReference type="InterPro" id="IPR050678">
    <property type="entry name" value="DNA_Partitioning_ATPase"/>
</dbReference>
<keyword evidence="3" id="KW-1185">Reference proteome</keyword>
<evidence type="ECO:0000313" key="2">
    <source>
        <dbReference type="EMBL" id="EGV19904.1"/>
    </source>
</evidence>
<feature type="domain" description="CobQ/CobB/MinD/ParA nucleotide binding" evidence="1">
    <location>
        <begin position="12"/>
        <end position="200"/>
    </location>
</feature>
<dbReference type="Pfam" id="PF01656">
    <property type="entry name" value="CbiA"/>
    <property type="match status" value="1"/>
</dbReference>
<dbReference type="RefSeq" id="WP_007191457.1">
    <property type="nucleotide sequence ID" value="NZ_AFWV01000002.1"/>
</dbReference>
<dbReference type="PANTHER" id="PTHR13696:SF99">
    <property type="entry name" value="COBYRINIC ACID AC-DIAMIDE SYNTHASE"/>
    <property type="match status" value="1"/>
</dbReference>
<name>F9U6M8_9GAMM</name>
<dbReference type="AlphaFoldDB" id="F9U6M8"/>
<protein>
    <submittedName>
        <fullName evidence="2">Chromosome partitioning ATPase protein-like protein</fullName>
    </submittedName>
</protein>
<sequence>MSTVPKAPPRIAFWHRKGGTGKTSLAIGCAVRLAGTSAADLDADRHSSAHGARVLLLDTDPQGTAAAWGERFADRFGIAARADSGLALWRDWAERANRFDAVLVDCPPTVSTEVMEILAGVDRLLVPTRPAWPDVWALESVADLVADLHRQGARLAVSVVFNQVGDEALAPFAAAIADLSLDLFPDAIPRDDAWPALFSGGEPPNSLAPLVGQLVRSSGNPTDLNRSARLCREDR</sequence>
<dbReference type="PANTHER" id="PTHR13696">
    <property type="entry name" value="P-LOOP CONTAINING NUCLEOSIDE TRIPHOSPHATE HYDROLASE"/>
    <property type="match status" value="1"/>
</dbReference>
<dbReference type="eggNOG" id="COG1192">
    <property type="taxonomic scope" value="Bacteria"/>
</dbReference>
<reference evidence="2 3" key="1">
    <citation type="submission" date="2011-06" db="EMBL/GenBank/DDBJ databases">
        <title>The draft genome of Thiocapsa marina 5811.</title>
        <authorList>
            <consortium name="US DOE Joint Genome Institute (JGI-PGF)"/>
            <person name="Lucas S."/>
            <person name="Han J."/>
            <person name="Cheng J.-F."/>
            <person name="Goodwin L."/>
            <person name="Pitluck S."/>
            <person name="Peters L."/>
            <person name="Land M.L."/>
            <person name="Hauser L."/>
            <person name="Vogl K."/>
            <person name="Liu Z."/>
            <person name="Imhoff J."/>
            <person name="Thiel V."/>
            <person name="Frigaard N.-U."/>
            <person name="Bryant D."/>
            <person name="Woyke T.J."/>
        </authorList>
    </citation>
    <scope>NUCLEOTIDE SEQUENCE [LARGE SCALE GENOMIC DNA]</scope>
    <source>
        <strain evidence="2 3">5811</strain>
    </source>
</reference>
<dbReference type="SUPFAM" id="SSF52540">
    <property type="entry name" value="P-loop containing nucleoside triphosphate hydrolases"/>
    <property type="match status" value="1"/>
</dbReference>
<dbReference type="CDD" id="cd02042">
    <property type="entry name" value="ParAB_family"/>
    <property type="match status" value="1"/>
</dbReference>
<dbReference type="InterPro" id="IPR027417">
    <property type="entry name" value="P-loop_NTPase"/>
</dbReference>
<dbReference type="Proteomes" id="UP000005459">
    <property type="component" value="Unassembled WGS sequence"/>
</dbReference>
<dbReference type="EMBL" id="AFWV01000002">
    <property type="protein sequence ID" value="EGV19904.1"/>
    <property type="molecule type" value="Genomic_DNA"/>
</dbReference>
<evidence type="ECO:0000313" key="3">
    <source>
        <dbReference type="Proteomes" id="UP000005459"/>
    </source>
</evidence>
<dbReference type="Gene3D" id="3.40.50.300">
    <property type="entry name" value="P-loop containing nucleotide triphosphate hydrolases"/>
    <property type="match status" value="1"/>
</dbReference>
<evidence type="ECO:0000259" key="1">
    <source>
        <dbReference type="Pfam" id="PF01656"/>
    </source>
</evidence>
<accession>F9U6M8</accession>
<proteinExistence type="predicted"/>
<dbReference type="STRING" id="768671.ThimaDRAFT_0580"/>
<dbReference type="InterPro" id="IPR002586">
    <property type="entry name" value="CobQ/CobB/MinD/ParA_Nub-bd_dom"/>
</dbReference>